<dbReference type="SUPFAM" id="SSF51338">
    <property type="entry name" value="Composite domain of metallo-dependent hydrolases"/>
    <property type="match status" value="1"/>
</dbReference>
<feature type="binding site" evidence="7">
    <location>
        <position position="333"/>
    </location>
    <ligand>
        <name>4-imidazolone-5-propanoate</name>
        <dbReference type="ChEBI" id="CHEBI:77893"/>
    </ligand>
</feature>
<feature type="binding site" evidence="7">
    <location>
        <position position="253"/>
    </location>
    <ligand>
        <name>Fe(3+)</name>
        <dbReference type="ChEBI" id="CHEBI:29034"/>
    </ligand>
</feature>
<keyword evidence="4 7" id="KW-0369">Histidine metabolism</keyword>
<evidence type="ECO:0000256" key="7">
    <source>
        <dbReference type="HAMAP-Rule" id="MF_00372"/>
    </source>
</evidence>
<evidence type="ECO:0000259" key="8">
    <source>
        <dbReference type="Pfam" id="PF01979"/>
    </source>
</evidence>
<feature type="binding site" evidence="7">
    <location>
        <position position="332"/>
    </location>
    <ligand>
        <name>N-formimidoyl-L-glutamate</name>
        <dbReference type="ChEBI" id="CHEBI:58928"/>
    </ligand>
</feature>
<dbReference type="GO" id="GO:0050480">
    <property type="term" value="F:imidazolonepropionase activity"/>
    <property type="evidence" value="ECO:0007669"/>
    <property type="project" value="UniProtKB-UniRule"/>
</dbReference>
<dbReference type="CDD" id="cd01296">
    <property type="entry name" value="Imidazolone-5PH"/>
    <property type="match status" value="1"/>
</dbReference>
<dbReference type="RefSeq" id="WP_042680154.1">
    <property type="nucleotide sequence ID" value="NZ_CABKTM010000018.1"/>
</dbReference>
<dbReference type="PANTHER" id="PTHR42752">
    <property type="entry name" value="IMIDAZOLONEPROPIONASE"/>
    <property type="match status" value="1"/>
</dbReference>
<name>A0A9X2MGG5_9FIRM</name>
<feature type="binding site" evidence="7">
    <location>
        <position position="84"/>
    </location>
    <ligand>
        <name>Fe(3+)</name>
        <dbReference type="ChEBI" id="CHEBI:29034"/>
    </ligand>
</feature>
<keyword evidence="7" id="KW-0963">Cytoplasm</keyword>
<gene>
    <name evidence="7 9" type="primary">hutI</name>
    <name evidence="9" type="ORF">NSA23_02965</name>
</gene>
<feature type="binding site" evidence="7">
    <location>
        <position position="253"/>
    </location>
    <ligand>
        <name>Zn(2+)</name>
        <dbReference type="ChEBI" id="CHEBI:29105"/>
    </ligand>
</feature>
<evidence type="ECO:0000256" key="2">
    <source>
        <dbReference type="ARBA" id="ARBA00022723"/>
    </source>
</evidence>
<keyword evidence="2 7" id="KW-0479">Metal-binding</keyword>
<dbReference type="InterPro" id="IPR006680">
    <property type="entry name" value="Amidohydro-rel"/>
</dbReference>
<feature type="binding site" evidence="7">
    <location>
        <position position="84"/>
    </location>
    <ligand>
        <name>Zn(2+)</name>
        <dbReference type="ChEBI" id="CHEBI:29105"/>
    </ligand>
</feature>
<keyword evidence="3 7" id="KW-0378">Hydrolase</keyword>
<dbReference type="InterPro" id="IPR032466">
    <property type="entry name" value="Metal_Hydrolase"/>
</dbReference>
<organism evidence="9 10">
    <name type="scientific">Anaerosalibacter massiliensis</name>
    <dbReference type="NCBI Taxonomy" id="1347392"/>
    <lineage>
        <taxon>Bacteria</taxon>
        <taxon>Bacillati</taxon>
        <taxon>Bacillota</taxon>
        <taxon>Tissierellia</taxon>
        <taxon>Tissierellales</taxon>
        <taxon>Sporanaerobacteraceae</taxon>
        <taxon>Anaerosalibacter</taxon>
    </lineage>
</organism>
<evidence type="ECO:0000313" key="9">
    <source>
        <dbReference type="EMBL" id="MCR2043073.1"/>
    </source>
</evidence>
<protein>
    <recommendedName>
        <fullName evidence="1 7">Imidazolonepropionase</fullName>
        <ecNumber evidence="1 7">3.5.2.7</ecNumber>
    </recommendedName>
    <alternativeName>
        <fullName evidence="7">Imidazolone-5-propionate hydrolase</fullName>
    </alternativeName>
</protein>
<dbReference type="EMBL" id="JANJZL010000002">
    <property type="protein sequence ID" value="MCR2043073.1"/>
    <property type="molecule type" value="Genomic_DNA"/>
</dbReference>
<sequence length="417" mass="45599">MKATLVIENISNLITLKGENKPRTGLDMKDIGLIKNGIVAVDGDKIIYVGEGSLPSHIEINEKTVFVDGKDKTVTPGLIDSHTHLVHGGSRENELAMKLEGVEYLDILKKGGGIHSTVKSTKEAGFEELYEKAKKSLDTMISYGVTTVEAKSGYGIDDFDVEIKQMDVAKKLNENHPVDIVSTFMGAHAIPEKYGDNPDRFVDIIVEKMVPEVSKRKLAKFCDVFCEEGVFTIEQSRKILEAGRKYGLIPKIHADEIKPLGGAELAAEINCITADHLVAASNEGIKKMAEKKVIANLLPGTSFNLQTGKFARAREMIEAGVPISLSTDYNPGSCPTENLQLIMSFASLIMKMTPEEVITAVTINGACALKLEEEKGSLEKGKKADLVIFDVPNLNYIIYHFGINHVEKVIKDGIVIN</sequence>
<reference evidence="9" key="1">
    <citation type="submission" date="2022-07" db="EMBL/GenBank/DDBJ databases">
        <title>Enhanced cultured diversity of the mouse gut microbiota enables custom-made synthetic communities.</title>
        <authorList>
            <person name="Afrizal A."/>
        </authorList>
    </citation>
    <scope>NUCLEOTIDE SEQUENCE</scope>
    <source>
        <strain evidence="9">DSM 29482</strain>
    </source>
</reference>
<feature type="binding site" evidence="7">
    <location>
        <position position="188"/>
    </location>
    <ligand>
        <name>4-imidazolone-5-propanoate</name>
        <dbReference type="ChEBI" id="CHEBI:77893"/>
    </ligand>
</feature>
<keyword evidence="10" id="KW-1185">Reference proteome</keyword>
<comment type="similarity">
    <text evidence="7">Belongs to the metallo-dependent hydrolases superfamily. HutI family.</text>
</comment>
<dbReference type="GO" id="GO:0008270">
    <property type="term" value="F:zinc ion binding"/>
    <property type="evidence" value="ECO:0007669"/>
    <property type="project" value="UniProtKB-UniRule"/>
</dbReference>
<feature type="binding site" evidence="7">
    <location>
        <position position="328"/>
    </location>
    <ligand>
        <name>Zn(2+)</name>
        <dbReference type="ChEBI" id="CHEBI:29105"/>
    </ligand>
</feature>
<evidence type="ECO:0000256" key="1">
    <source>
        <dbReference type="ARBA" id="ARBA00012864"/>
    </source>
</evidence>
<dbReference type="GO" id="GO:0019556">
    <property type="term" value="P:L-histidine catabolic process to glutamate and formamide"/>
    <property type="evidence" value="ECO:0007669"/>
    <property type="project" value="UniProtKB-UniRule"/>
</dbReference>
<dbReference type="Gene3D" id="2.30.40.10">
    <property type="entry name" value="Urease, subunit C, domain 1"/>
    <property type="match status" value="1"/>
</dbReference>
<comment type="subcellular location">
    <subcellularLocation>
        <location evidence="7">Cytoplasm</location>
    </subcellularLocation>
</comment>
<dbReference type="HAMAP" id="MF_00372">
    <property type="entry name" value="HutI"/>
    <property type="match status" value="1"/>
</dbReference>
<accession>A0A9X2MGG5</accession>
<dbReference type="GO" id="GO:0005506">
    <property type="term" value="F:iron ion binding"/>
    <property type="evidence" value="ECO:0007669"/>
    <property type="project" value="UniProtKB-UniRule"/>
</dbReference>
<dbReference type="EC" id="3.5.2.7" evidence="1 7"/>
<feature type="binding site" evidence="7">
    <location>
        <position position="328"/>
    </location>
    <ligand>
        <name>Fe(3+)</name>
        <dbReference type="ChEBI" id="CHEBI:29034"/>
    </ligand>
</feature>
<comment type="cofactor">
    <cofactor evidence="7">
        <name>Zn(2+)</name>
        <dbReference type="ChEBI" id="CHEBI:29105"/>
    </cofactor>
    <cofactor evidence="7">
        <name>Fe(3+)</name>
        <dbReference type="ChEBI" id="CHEBI:29034"/>
    </cofactor>
    <text evidence="7">Binds 1 zinc or iron ion per subunit.</text>
</comment>
<evidence type="ECO:0000256" key="5">
    <source>
        <dbReference type="ARBA" id="ARBA00022833"/>
    </source>
</evidence>
<dbReference type="SUPFAM" id="SSF51556">
    <property type="entry name" value="Metallo-dependent hydrolases"/>
    <property type="match status" value="1"/>
</dbReference>
<feature type="binding site" evidence="7">
    <location>
        <position position="91"/>
    </location>
    <ligand>
        <name>4-imidazolone-5-propanoate</name>
        <dbReference type="ChEBI" id="CHEBI:77893"/>
    </ligand>
</feature>
<comment type="caution">
    <text evidence="9">The sequence shown here is derived from an EMBL/GenBank/DDBJ whole genome shotgun (WGS) entry which is preliminary data.</text>
</comment>
<dbReference type="OrthoDB" id="9776455at2"/>
<dbReference type="AlphaFoldDB" id="A0A9X2MGG5"/>
<evidence type="ECO:0000256" key="4">
    <source>
        <dbReference type="ARBA" id="ARBA00022808"/>
    </source>
</evidence>
<dbReference type="NCBIfam" id="TIGR01224">
    <property type="entry name" value="hutI"/>
    <property type="match status" value="1"/>
</dbReference>
<dbReference type="InterPro" id="IPR011059">
    <property type="entry name" value="Metal-dep_hydrolase_composite"/>
</dbReference>
<feature type="binding site" evidence="7">
    <location>
        <position position="256"/>
    </location>
    <ligand>
        <name>4-imidazolone-5-propanoate</name>
        <dbReference type="ChEBI" id="CHEBI:77893"/>
    </ligand>
</feature>
<feature type="domain" description="Amidohydrolase-related" evidence="8">
    <location>
        <begin position="73"/>
        <end position="413"/>
    </location>
</feature>
<dbReference type="FunFam" id="3.20.20.140:FF:000007">
    <property type="entry name" value="Imidazolonepropionase"/>
    <property type="match status" value="1"/>
</dbReference>
<evidence type="ECO:0000313" key="10">
    <source>
        <dbReference type="Proteomes" id="UP001142078"/>
    </source>
</evidence>
<comment type="pathway">
    <text evidence="7">Amino-acid degradation; L-histidine degradation into L-glutamate; N-formimidoyl-L-glutamate from L-histidine: step 3/3.</text>
</comment>
<evidence type="ECO:0000256" key="6">
    <source>
        <dbReference type="ARBA" id="ARBA00023004"/>
    </source>
</evidence>
<dbReference type="Pfam" id="PF01979">
    <property type="entry name" value="Amidohydro_1"/>
    <property type="match status" value="1"/>
</dbReference>
<dbReference type="PANTHER" id="PTHR42752:SF1">
    <property type="entry name" value="IMIDAZOLONEPROPIONASE-RELATED"/>
    <property type="match status" value="1"/>
</dbReference>
<comment type="function">
    <text evidence="7">Catalyzes the hydrolytic cleavage of the carbon-nitrogen bond in imidazolone-5-propanoate to yield N-formimidoyl-L-glutamate. It is the third step in the universal histidine degradation pathway.</text>
</comment>
<feature type="binding site" evidence="7">
    <location>
        <position position="154"/>
    </location>
    <ligand>
        <name>N-formimidoyl-L-glutamate</name>
        <dbReference type="ChEBI" id="CHEBI:58928"/>
    </ligand>
</feature>
<feature type="binding site" evidence="7">
    <location>
        <position position="330"/>
    </location>
    <ligand>
        <name>N-formimidoyl-L-glutamate</name>
        <dbReference type="ChEBI" id="CHEBI:58928"/>
    </ligand>
</feature>
<feature type="binding site" evidence="7">
    <location>
        <position position="82"/>
    </location>
    <ligand>
        <name>Zn(2+)</name>
        <dbReference type="ChEBI" id="CHEBI:29105"/>
    </ligand>
</feature>
<proteinExistence type="inferred from homology"/>
<keyword evidence="6 7" id="KW-0408">Iron</keyword>
<keyword evidence="5 7" id="KW-0862">Zinc</keyword>
<dbReference type="Proteomes" id="UP001142078">
    <property type="component" value="Unassembled WGS sequence"/>
</dbReference>
<feature type="binding site" evidence="7">
    <location>
        <position position="82"/>
    </location>
    <ligand>
        <name>Fe(3+)</name>
        <dbReference type="ChEBI" id="CHEBI:29034"/>
    </ligand>
</feature>
<dbReference type="GO" id="GO:0005737">
    <property type="term" value="C:cytoplasm"/>
    <property type="evidence" value="ECO:0007669"/>
    <property type="project" value="UniProtKB-SubCell"/>
</dbReference>
<feature type="binding site" evidence="7">
    <location>
        <position position="154"/>
    </location>
    <ligand>
        <name>4-imidazolone-5-propanoate</name>
        <dbReference type="ChEBI" id="CHEBI:77893"/>
    </ligand>
</feature>
<dbReference type="InterPro" id="IPR005920">
    <property type="entry name" value="HutI"/>
</dbReference>
<comment type="catalytic activity">
    <reaction evidence="7">
        <text>4-imidazolone-5-propanoate + H2O = N-formimidoyl-L-glutamate</text>
        <dbReference type="Rhea" id="RHEA:23660"/>
        <dbReference type="ChEBI" id="CHEBI:15377"/>
        <dbReference type="ChEBI" id="CHEBI:58928"/>
        <dbReference type="ChEBI" id="CHEBI:77893"/>
        <dbReference type="EC" id="3.5.2.7"/>
    </reaction>
</comment>
<evidence type="ECO:0000256" key="3">
    <source>
        <dbReference type="ARBA" id="ARBA00022801"/>
    </source>
</evidence>
<dbReference type="Gene3D" id="3.20.20.140">
    <property type="entry name" value="Metal-dependent hydrolases"/>
    <property type="match status" value="1"/>
</dbReference>